<dbReference type="Proteomes" id="UP000735302">
    <property type="component" value="Unassembled WGS sequence"/>
</dbReference>
<evidence type="ECO:0000256" key="2">
    <source>
        <dbReference type="SAM" id="Phobius"/>
    </source>
</evidence>
<feature type="transmembrane region" description="Helical" evidence="2">
    <location>
        <begin position="32"/>
        <end position="56"/>
    </location>
</feature>
<dbReference type="EMBL" id="BLXT01002522">
    <property type="protein sequence ID" value="GFN95618.1"/>
    <property type="molecule type" value="Genomic_DNA"/>
</dbReference>
<accession>A0AAV3ZP12</accession>
<reference evidence="3 4" key="1">
    <citation type="journal article" date="2021" name="Elife">
        <title>Chloroplast acquisition without the gene transfer in kleptoplastic sea slugs, Plakobranchus ocellatus.</title>
        <authorList>
            <person name="Maeda T."/>
            <person name="Takahashi S."/>
            <person name="Yoshida T."/>
            <person name="Shimamura S."/>
            <person name="Takaki Y."/>
            <person name="Nagai Y."/>
            <person name="Toyoda A."/>
            <person name="Suzuki Y."/>
            <person name="Arimoto A."/>
            <person name="Ishii H."/>
            <person name="Satoh N."/>
            <person name="Nishiyama T."/>
            <person name="Hasebe M."/>
            <person name="Maruyama T."/>
            <person name="Minagawa J."/>
            <person name="Obokata J."/>
            <person name="Shigenobu S."/>
        </authorList>
    </citation>
    <scope>NUCLEOTIDE SEQUENCE [LARGE SCALE GENOMIC DNA]</scope>
</reference>
<comment type="caution">
    <text evidence="3">The sequence shown here is derived from an EMBL/GenBank/DDBJ whole genome shotgun (WGS) entry which is preliminary data.</text>
</comment>
<name>A0AAV3ZP12_9GAST</name>
<keyword evidence="2" id="KW-0812">Transmembrane</keyword>
<evidence type="ECO:0000256" key="1">
    <source>
        <dbReference type="SAM" id="MobiDB-lite"/>
    </source>
</evidence>
<dbReference type="AlphaFoldDB" id="A0AAV3ZP12"/>
<protein>
    <submittedName>
        <fullName evidence="3">Uncharacterized protein</fullName>
    </submittedName>
</protein>
<evidence type="ECO:0000313" key="3">
    <source>
        <dbReference type="EMBL" id="GFN95618.1"/>
    </source>
</evidence>
<keyword evidence="2" id="KW-1133">Transmembrane helix</keyword>
<keyword evidence="4" id="KW-1185">Reference proteome</keyword>
<sequence length="127" mass="13800">MNNGRKNEKDKKEKDDKKERMRKMRTSTRDDSNVGTVLGYLALSIPFLSLLGYVLYKAAGTVCDNEDIEAASLQKGDLRLLGPPTGQGAGSGARIRGRRVPVDLRVASLTTVPPTPPTVTALVIVQY</sequence>
<proteinExistence type="predicted"/>
<keyword evidence="2" id="KW-0472">Membrane</keyword>
<feature type="region of interest" description="Disordered" evidence="1">
    <location>
        <begin position="1"/>
        <end position="29"/>
    </location>
</feature>
<feature type="compositionally biased region" description="Basic and acidic residues" evidence="1">
    <location>
        <begin position="1"/>
        <end position="19"/>
    </location>
</feature>
<gene>
    <name evidence="3" type="ORF">PoB_002212400</name>
</gene>
<organism evidence="3 4">
    <name type="scientific">Plakobranchus ocellatus</name>
    <dbReference type="NCBI Taxonomy" id="259542"/>
    <lineage>
        <taxon>Eukaryota</taxon>
        <taxon>Metazoa</taxon>
        <taxon>Spiralia</taxon>
        <taxon>Lophotrochozoa</taxon>
        <taxon>Mollusca</taxon>
        <taxon>Gastropoda</taxon>
        <taxon>Heterobranchia</taxon>
        <taxon>Euthyneura</taxon>
        <taxon>Panpulmonata</taxon>
        <taxon>Sacoglossa</taxon>
        <taxon>Placobranchoidea</taxon>
        <taxon>Plakobranchidae</taxon>
        <taxon>Plakobranchus</taxon>
    </lineage>
</organism>
<evidence type="ECO:0000313" key="4">
    <source>
        <dbReference type="Proteomes" id="UP000735302"/>
    </source>
</evidence>